<evidence type="ECO:0000313" key="2">
    <source>
        <dbReference type="EMBL" id="CAA9544045.1"/>
    </source>
</evidence>
<name>A0A6J4UCN4_9BACT</name>
<feature type="non-terminal residue" evidence="2">
    <location>
        <position position="1"/>
    </location>
</feature>
<accession>A0A6J4UCN4</accession>
<gene>
    <name evidence="2" type="ORF">AVDCRST_MAG49-1260</name>
</gene>
<dbReference type="EMBL" id="CADCWG010000068">
    <property type="protein sequence ID" value="CAA9544045.1"/>
    <property type="molecule type" value="Genomic_DNA"/>
</dbReference>
<dbReference type="GO" id="GO:0047936">
    <property type="term" value="F:glucose 1-dehydrogenase [NAD(P)+] activity"/>
    <property type="evidence" value="ECO:0007669"/>
    <property type="project" value="UniProtKB-EC"/>
</dbReference>
<protein>
    <submittedName>
        <fullName evidence="2">Glucose 1-dehydrogenase</fullName>
        <ecNumber evidence="2">1.1.1.47</ecNumber>
    </submittedName>
</protein>
<feature type="compositionally biased region" description="Basic residues" evidence="1">
    <location>
        <begin position="55"/>
        <end position="69"/>
    </location>
</feature>
<feature type="compositionally biased region" description="Low complexity" evidence="1">
    <location>
        <begin position="114"/>
        <end position="130"/>
    </location>
</feature>
<dbReference type="AlphaFoldDB" id="A0A6J4UCN4"/>
<feature type="compositionally biased region" description="Basic and acidic residues" evidence="1">
    <location>
        <begin position="367"/>
        <end position="377"/>
    </location>
</feature>
<evidence type="ECO:0000256" key="1">
    <source>
        <dbReference type="SAM" id="MobiDB-lite"/>
    </source>
</evidence>
<feature type="compositionally biased region" description="Basic residues" evidence="1">
    <location>
        <begin position="162"/>
        <end position="171"/>
    </location>
</feature>
<feature type="compositionally biased region" description="Basic residues" evidence="1">
    <location>
        <begin position="131"/>
        <end position="151"/>
    </location>
</feature>
<feature type="compositionally biased region" description="Basic residues" evidence="1">
    <location>
        <begin position="101"/>
        <end position="110"/>
    </location>
</feature>
<dbReference type="EC" id="1.1.1.47" evidence="2"/>
<feature type="compositionally biased region" description="Basic and acidic residues" evidence="1">
    <location>
        <begin position="190"/>
        <end position="206"/>
    </location>
</feature>
<organism evidence="2">
    <name type="scientific">uncultured Thermomicrobiales bacterium</name>
    <dbReference type="NCBI Taxonomy" id="1645740"/>
    <lineage>
        <taxon>Bacteria</taxon>
        <taxon>Pseudomonadati</taxon>
        <taxon>Thermomicrobiota</taxon>
        <taxon>Thermomicrobia</taxon>
        <taxon>Thermomicrobiales</taxon>
        <taxon>environmental samples</taxon>
    </lineage>
</organism>
<feature type="compositionally biased region" description="Basic residues" evidence="1">
    <location>
        <begin position="229"/>
        <end position="241"/>
    </location>
</feature>
<feature type="non-terminal residue" evidence="2">
    <location>
        <position position="377"/>
    </location>
</feature>
<proteinExistence type="predicted"/>
<feature type="compositionally biased region" description="Basic residues" evidence="1">
    <location>
        <begin position="289"/>
        <end position="309"/>
    </location>
</feature>
<feature type="compositionally biased region" description="Basic and acidic residues" evidence="1">
    <location>
        <begin position="342"/>
        <end position="351"/>
    </location>
</feature>
<feature type="compositionally biased region" description="Basic residues" evidence="1">
    <location>
        <begin position="77"/>
        <end position="92"/>
    </location>
</feature>
<sequence>ERPCRPADRPGGDRGRRDDTGRRRLPRTAGQSPPDPGPAAVPRAGPGPGALAPRRGLRHRPRDRGRPLRPRPGGSARPRHRPRGAGRGRSGRRGSGGVRAGRPRHRHRPPPGRLPLLPGRAAGHVPLAPLHRARDRRRSRLPRRTLGRRRALPGAGPLGTGARRRLARAAQRRREGLAPGDLDPAPDHGLGTDDGGRLRGGADRPAPDPAAAGARPGRLDPRPVGAADRRRRDRRGRRRHLRLDAPDVPGRAGADPAEHRPDRRGDRCQPARRRGNDRARHQWRPGPARQHRRRPRPAGAGRRPRRGVRGRQQGACRQRQLRPRGLRARRGPARPLRGDLAGPRRADDHRSPAGPRGGSRARRRPVRREDGRRAGTV</sequence>
<feature type="compositionally biased region" description="Low complexity" evidence="1">
    <location>
        <begin position="209"/>
        <end position="226"/>
    </location>
</feature>
<keyword evidence="2" id="KW-0560">Oxidoreductase</keyword>
<feature type="compositionally biased region" description="Basic and acidic residues" evidence="1">
    <location>
        <begin position="256"/>
        <end position="280"/>
    </location>
</feature>
<feature type="compositionally biased region" description="Low complexity" evidence="1">
    <location>
        <begin position="40"/>
        <end position="54"/>
    </location>
</feature>
<feature type="compositionally biased region" description="Basic residues" evidence="1">
    <location>
        <begin position="319"/>
        <end position="332"/>
    </location>
</feature>
<feature type="region of interest" description="Disordered" evidence="1">
    <location>
        <begin position="1"/>
        <end position="377"/>
    </location>
</feature>
<reference evidence="2" key="1">
    <citation type="submission" date="2020-02" db="EMBL/GenBank/DDBJ databases">
        <authorList>
            <person name="Meier V. D."/>
        </authorList>
    </citation>
    <scope>NUCLEOTIDE SEQUENCE</scope>
    <source>
        <strain evidence="2">AVDCRST_MAG49</strain>
    </source>
</reference>
<feature type="compositionally biased region" description="Basic and acidic residues" evidence="1">
    <location>
        <begin position="1"/>
        <end position="22"/>
    </location>
</feature>